<evidence type="ECO:0000256" key="1">
    <source>
        <dbReference type="ARBA" id="ARBA00009437"/>
    </source>
</evidence>
<dbReference type="PRINTS" id="PR00039">
    <property type="entry name" value="HTHLYSR"/>
</dbReference>
<evidence type="ECO:0000256" key="3">
    <source>
        <dbReference type="ARBA" id="ARBA00023125"/>
    </source>
</evidence>
<name>A0A1I4R2S0_9HYPH</name>
<evidence type="ECO:0000256" key="2">
    <source>
        <dbReference type="ARBA" id="ARBA00023015"/>
    </source>
</evidence>
<dbReference type="Gene3D" id="3.40.190.290">
    <property type="match status" value="1"/>
</dbReference>
<feature type="domain" description="HTH lysR-type" evidence="5">
    <location>
        <begin position="1"/>
        <end position="58"/>
    </location>
</feature>
<dbReference type="Gene3D" id="1.10.10.10">
    <property type="entry name" value="Winged helix-like DNA-binding domain superfamily/Winged helix DNA-binding domain"/>
    <property type="match status" value="1"/>
</dbReference>
<evidence type="ECO:0000256" key="4">
    <source>
        <dbReference type="ARBA" id="ARBA00023163"/>
    </source>
</evidence>
<comment type="similarity">
    <text evidence="1">Belongs to the LysR transcriptional regulatory family.</text>
</comment>
<keyword evidence="3" id="KW-0238">DNA-binding</keyword>
<dbReference type="RefSeq" id="WP_101287339.1">
    <property type="nucleotide sequence ID" value="NZ_FOUQ01000001.1"/>
</dbReference>
<dbReference type="GO" id="GO:0000976">
    <property type="term" value="F:transcription cis-regulatory region binding"/>
    <property type="evidence" value="ECO:0007669"/>
    <property type="project" value="TreeGrafter"/>
</dbReference>
<dbReference type="SUPFAM" id="SSF53850">
    <property type="entry name" value="Periplasmic binding protein-like II"/>
    <property type="match status" value="1"/>
</dbReference>
<dbReference type="Pfam" id="PF03466">
    <property type="entry name" value="LysR_substrate"/>
    <property type="match status" value="1"/>
</dbReference>
<accession>A0A1I4R2S0</accession>
<dbReference type="GO" id="GO:0003700">
    <property type="term" value="F:DNA-binding transcription factor activity"/>
    <property type="evidence" value="ECO:0007669"/>
    <property type="project" value="InterPro"/>
</dbReference>
<dbReference type="InterPro" id="IPR036388">
    <property type="entry name" value="WH-like_DNA-bd_sf"/>
</dbReference>
<dbReference type="AlphaFoldDB" id="A0A1I4R2S0"/>
<reference evidence="6 7" key="1">
    <citation type="submission" date="2017-12" db="EMBL/GenBank/DDBJ databases">
        <title>Anaerobic carbon monoxide metabolism by Pleomorphomonas carboxyditropha sp. nov., a new mesophilic hydrogenogenic carboxidotroph.</title>
        <authorList>
            <person name="Esquivel-Elizondo S."/>
            <person name="Krajmalnik-Brown R."/>
        </authorList>
    </citation>
    <scope>NUCLEOTIDE SEQUENCE [LARGE SCALE GENOMIC DNA]</scope>
    <source>
        <strain evidence="6 7">R5-392</strain>
    </source>
</reference>
<dbReference type="FunFam" id="1.10.10.10:FF:000001">
    <property type="entry name" value="LysR family transcriptional regulator"/>
    <property type="match status" value="1"/>
</dbReference>
<dbReference type="EMBL" id="PJNW01000002">
    <property type="protein sequence ID" value="PKR90244.1"/>
    <property type="molecule type" value="Genomic_DNA"/>
</dbReference>
<keyword evidence="2" id="KW-0805">Transcription regulation</keyword>
<dbReference type="InterPro" id="IPR000847">
    <property type="entry name" value="LysR_HTH_N"/>
</dbReference>
<dbReference type="OrthoDB" id="9791253at2"/>
<evidence type="ECO:0000313" key="6">
    <source>
        <dbReference type="EMBL" id="PKR90244.1"/>
    </source>
</evidence>
<sequence>MQLRHLKAFIAAAQTLNFTRAAEAVHLSQSSVTEQIQALEAEFGVSLFDRSHRRLALTSAGQRLLPYAVELLDLAGEARSAVAMTSAAVSGALAVGGLETLCSTRLPGLLADFGRAHPSVELKLKAADSSGLRNGLMGGELDVAFMFGAPPTVPAIRSEVLADEELLIVLPPGHRLAGRATLLSEDLSEEMFVVTPRGCVYRKMFDEAMGGLPGEPKRLGEAASIGAILGLVEAGQGCALVPASAVAARTSRLVAKPWAGAGSTPISMLWRHRRVQSPATAAFLAAVRDHFRLHTNRWPPST</sequence>
<organism evidence="6 7">
    <name type="scientific">Pleomorphomonas diazotrophica</name>
    <dbReference type="NCBI Taxonomy" id="1166257"/>
    <lineage>
        <taxon>Bacteria</taxon>
        <taxon>Pseudomonadati</taxon>
        <taxon>Pseudomonadota</taxon>
        <taxon>Alphaproteobacteria</taxon>
        <taxon>Hyphomicrobiales</taxon>
        <taxon>Pleomorphomonadaceae</taxon>
        <taxon>Pleomorphomonas</taxon>
    </lineage>
</organism>
<gene>
    <name evidence="6" type="ORF">CXZ10_02315</name>
</gene>
<dbReference type="InterPro" id="IPR005119">
    <property type="entry name" value="LysR_subst-bd"/>
</dbReference>
<dbReference type="Pfam" id="PF00126">
    <property type="entry name" value="HTH_1"/>
    <property type="match status" value="1"/>
</dbReference>
<evidence type="ECO:0000259" key="5">
    <source>
        <dbReference type="PROSITE" id="PS50931"/>
    </source>
</evidence>
<evidence type="ECO:0000313" key="7">
    <source>
        <dbReference type="Proteomes" id="UP000233491"/>
    </source>
</evidence>
<dbReference type="Proteomes" id="UP000233491">
    <property type="component" value="Unassembled WGS sequence"/>
</dbReference>
<proteinExistence type="inferred from homology"/>
<comment type="caution">
    <text evidence="6">The sequence shown here is derived from an EMBL/GenBank/DDBJ whole genome shotgun (WGS) entry which is preliminary data.</text>
</comment>
<dbReference type="PROSITE" id="PS50931">
    <property type="entry name" value="HTH_LYSR"/>
    <property type="match status" value="1"/>
</dbReference>
<dbReference type="CDD" id="cd05466">
    <property type="entry name" value="PBP2_LTTR_substrate"/>
    <property type="match status" value="1"/>
</dbReference>
<dbReference type="PANTHER" id="PTHR30126">
    <property type="entry name" value="HTH-TYPE TRANSCRIPTIONAL REGULATOR"/>
    <property type="match status" value="1"/>
</dbReference>
<keyword evidence="4" id="KW-0804">Transcription</keyword>
<dbReference type="SUPFAM" id="SSF46785">
    <property type="entry name" value="Winged helix' DNA-binding domain"/>
    <property type="match status" value="1"/>
</dbReference>
<protein>
    <recommendedName>
        <fullName evidence="5">HTH lysR-type domain-containing protein</fullName>
    </recommendedName>
</protein>
<keyword evidence="7" id="KW-1185">Reference proteome</keyword>
<dbReference type="PANTHER" id="PTHR30126:SF40">
    <property type="entry name" value="HTH-TYPE TRANSCRIPTIONAL REGULATOR GLTR"/>
    <property type="match status" value="1"/>
</dbReference>
<dbReference type="InterPro" id="IPR036390">
    <property type="entry name" value="WH_DNA-bd_sf"/>
</dbReference>